<name>A0A6L6GDN7_9GAMM</name>
<accession>A0A6L6GDN7</accession>
<proteinExistence type="predicted"/>
<organism evidence="1 2">
    <name type="scientific">Acinetobacter faecalis</name>
    <dbReference type="NCBI Taxonomy" id="2665161"/>
    <lineage>
        <taxon>Bacteria</taxon>
        <taxon>Pseudomonadati</taxon>
        <taxon>Pseudomonadota</taxon>
        <taxon>Gammaproteobacteria</taxon>
        <taxon>Moraxellales</taxon>
        <taxon>Moraxellaceae</taxon>
        <taxon>Acinetobacter</taxon>
    </lineage>
</organism>
<comment type="caution">
    <text evidence="1">The sequence shown here is derived from an EMBL/GenBank/DDBJ whole genome shotgun (WGS) entry which is preliminary data.</text>
</comment>
<gene>
    <name evidence="1" type="ORF">GIX10_03890</name>
</gene>
<evidence type="ECO:0000313" key="2">
    <source>
        <dbReference type="Proteomes" id="UP000473854"/>
    </source>
</evidence>
<reference evidence="1 2" key="1">
    <citation type="submission" date="2019-11" db="EMBL/GenBank/DDBJ databases">
        <authorList>
            <person name="An D."/>
        </authorList>
    </citation>
    <scope>NUCLEOTIDE SEQUENCE [LARGE SCALE GENOMIC DNA]</scope>
    <source>
        <strain evidence="1 2">YIM 103518</strain>
    </source>
</reference>
<protein>
    <submittedName>
        <fullName evidence="1">Uncharacterized protein</fullName>
    </submittedName>
</protein>
<dbReference type="RefSeq" id="WP_154772225.1">
    <property type="nucleotide sequence ID" value="NZ_WLYL01000008.1"/>
</dbReference>
<evidence type="ECO:0000313" key="1">
    <source>
        <dbReference type="EMBL" id="MTD10595.1"/>
    </source>
</evidence>
<sequence length="388" mass="44915">MSNNLLFDYIDNIESNLAVNVKKTLTEYDIWYKNDTLVWKADSFEGRPQFYPIYQYQNYYSYSPLALIFFKKNLNVNRAFLSSLDKNENFYSGEETIDKDIRRIGGAISFTKKIRKESEAVEKITEALIKDVIETENNYPNFVNIILCGGKDSLNLLLLPWSNPVLVVSAEPNYSLVVEFIKENNLDYKIEVLLDEENLKIKNKEILINTCLMDLRHARWGAALVEISNRYDTKAIFWLGQGADAFTTPNWKSFFHNTSTRKKRLNKLRQVFGLRLINQTPEGFANAMWSRIAMWQGVHTSFMRALTGCLVLSAYHGREMSKVLVELDLNMAIQRDIRSIIGEKLFGKQVKYPAINPGPQVSEFRAGLHQPQLFFNQMEKLENIKVIT</sequence>
<dbReference type="Proteomes" id="UP000473854">
    <property type="component" value="Unassembled WGS sequence"/>
</dbReference>
<dbReference type="AlphaFoldDB" id="A0A6L6GDN7"/>
<dbReference type="EMBL" id="WLYL01000008">
    <property type="protein sequence ID" value="MTD10595.1"/>
    <property type="molecule type" value="Genomic_DNA"/>
</dbReference>